<evidence type="ECO:0000313" key="2">
    <source>
        <dbReference type="Proteomes" id="UP001259347"/>
    </source>
</evidence>
<accession>A0ABU1SGI0</accession>
<proteinExistence type="predicted"/>
<dbReference type="EMBL" id="JAVDUM010000017">
    <property type="protein sequence ID" value="MDR6868724.1"/>
    <property type="molecule type" value="Genomic_DNA"/>
</dbReference>
<evidence type="ECO:0000313" key="1">
    <source>
        <dbReference type="EMBL" id="MDR6868724.1"/>
    </source>
</evidence>
<comment type="caution">
    <text evidence="1">The sequence shown here is derived from an EMBL/GenBank/DDBJ whole genome shotgun (WGS) entry which is preliminary data.</text>
</comment>
<keyword evidence="2" id="KW-1185">Reference proteome</keyword>
<protein>
    <submittedName>
        <fullName evidence="1">Uncharacterized protein</fullName>
    </submittedName>
</protein>
<reference evidence="1 2" key="1">
    <citation type="submission" date="2023-07" db="EMBL/GenBank/DDBJ databases">
        <title>Sorghum-associated microbial communities from plants grown in Nebraska, USA.</title>
        <authorList>
            <person name="Schachtman D."/>
        </authorList>
    </citation>
    <scope>NUCLEOTIDE SEQUENCE [LARGE SCALE GENOMIC DNA]</scope>
    <source>
        <strain evidence="1 2">2980</strain>
    </source>
</reference>
<name>A0ABU1SGI0_9MICO</name>
<organism evidence="1 2">
    <name type="scientific">Microbacterium resistens</name>
    <dbReference type="NCBI Taxonomy" id="156977"/>
    <lineage>
        <taxon>Bacteria</taxon>
        <taxon>Bacillati</taxon>
        <taxon>Actinomycetota</taxon>
        <taxon>Actinomycetes</taxon>
        <taxon>Micrococcales</taxon>
        <taxon>Microbacteriaceae</taxon>
        <taxon>Microbacterium</taxon>
    </lineage>
</organism>
<gene>
    <name evidence="1" type="ORF">J2Y69_003348</name>
</gene>
<dbReference type="RefSeq" id="WP_310022830.1">
    <property type="nucleotide sequence ID" value="NZ_JAVDUM010000017.1"/>
</dbReference>
<sequence length="192" mass="20342">MGYDPADTDPYIIVRRQMEADTAAAREAAVPGGTASFQVVRKLRGQVEELRNILIRMPFTDGRQVDEAGWTATTPAWVTVAEATIPRPGDKTRAVVSASASVTALAPTTEWGAAAFDVRLVVNGVSSAEMPGTVEAPGVQYQRCSAYPSFVREIAGLGGSVTVLLQVRGFTYDAFPAQNRASLSVTSGFSTV</sequence>
<dbReference type="Proteomes" id="UP001259347">
    <property type="component" value="Unassembled WGS sequence"/>
</dbReference>